<protein>
    <submittedName>
        <fullName evidence="2">Uncharacterized protein</fullName>
    </submittedName>
</protein>
<evidence type="ECO:0000313" key="3">
    <source>
        <dbReference type="Proteomes" id="UP001194696"/>
    </source>
</evidence>
<sequence length="206" mass="22461">MDMSPDLEISNTSLLQINQSLEATIRKQTAEMQELKMRMQSAQFGGDLSWMTSDKGMFSQDQDSSLMGTMNGTTSPEAAVIIHELTESERQADMTFKRLCLTIDQMLYEAKQALDQSTKPSGVKVLSSFDLYEKEAMEDAAHEDDLDAADQSIVLDEDDIDAIGGSSQQPHVEKQESTTATTTTTAAPLTSTSIMTTALRTATTAA</sequence>
<evidence type="ECO:0000313" key="2">
    <source>
        <dbReference type="EMBL" id="KAG0294291.1"/>
    </source>
</evidence>
<dbReference type="EMBL" id="JAAAIM010000124">
    <property type="protein sequence ID" value="KAG0294291.1"/>
    <property type="molecule type" value="Genomic_DNA"/>
</dbReference>
<feature type="compositionally biased region" description="Low complexity" evidence="1">
    <location>
        <begin position="177"/>
        <end position="189"/>
    </location>
</feature>
<reference evidence="2 3" key="1">
    <citation type="journal article" date="2020" name="Fungal Divers.">
        <title>Resolving the Mortierellaceae phylogeny through synthesis of multi-gene phylogenetics and phylogenomics.</title>
        <authorList>
            <person name="Vandepol N."/>
            <person name="Liber J."/>
            <person name="Desiro A."/>
            <person name="Na H."/>
            <person name="Kennedy M."/>
            <person name="Barry K."/>
            <person name="Grigoriev I.V."/>
            <person name="Miller A.N."/>
            <person name="O'Donnell K."/>
            <person name="Stajich J.E."/>
            <person name="Bonito G."/>
        </authorList>
    </citation>
    <scope>NUCLEOTIDE SEQUENCE [LARGE SCALE GENOMIC DNA]</scope>
    <source>
        <strain evidence="2 3">AD045</strain>
    </source>
</reference>
<name>A0ABQ7KAC7_9FUNG</name>
<evidence type="ECO:0000256" key="1">
    <source>
        <dbReference type="SAM" id="MobiDB-lite"/>
    </source>
</evidence>
<accession>A0ABQ7KAC7</accession>
<comment type="caution">
    <text evidence="2">The sequence shown here is derived from an EMBL/GenBank/DDBJ whole genome shotgun (WGS) entry which is preliminary data.</text>
</comment>
<gene>
    <name evidence="2" type="ORF">BGZ96_001442</name>
</gene>
<organism evidence="2 3">
    <name type="scientific">Linnemannia gamsii</name>
    <dbReference type="NCBI Taxonomy" id="64522"/>
    <lineage>
        <taxon>Eukaryota</taxon>
        <taxon>Fungi</taxon>
        <taxon>Fungi incertae sedis</taxon>
        <taxon>Mucoromycota</taxon>
        <taxon>Mortierellomycotina</taxon>
        <taxon>Mortierellomycetes</taxon>
        <taxon>Mortierellales</taxon>
        <taxon>Mortierellaceae</taxon>
        <taxon>Linnemannia</taxon>
    </lineage>
</organism>
<feature type="region of interest" description="Disordered" evidence="1">
    <location>
        <begin position="161"/>
        <end position="189"/>
    </location>
</feature>
<dbReference type="Proteomes" id="UP001194696">
    <property type="component" value="Unassembled WGS sequence"/>
</dbReference>
<proteinExistence type="predicted"/>
<keyword evidence="3" id="KW-1185">Reference proteome</keyword>